<protein>
    <submittedName>
        <fullName evidence="6">Uncharacterized protein LOC109487933</fullName>
    </submittedName>
</protein>
<evidence type="ECO:0000313" key="5">
    <source>
        <dbReference type="Proteomes" id="UP000515135"/>
    </source>
</evidence>
<dbReference type="CDD" id="cd19085">
    <property type="entry name" value="AKR_AKR11B3"/>
    <property type="match status" value="1"/>
</dbReference>
<feature type="domain" description="NADP-dependent oxidoreductase" evidence="4">
    <location>
        <begin position="16"/>
        <end position="311"/>
    </location>
</feature>
<dbReference type="GO" id="GO:0016491">
    <property type="term" value="F:oxidoreductase activity"/>
    <property type="evidence" value="ECO:0007669"/>
    <property type="project" value="UniProtKB-KW"/>
</dbReference>
<organism evidence="5 6">
    <name type="scientific">Branchiostoma belcheri</name>
    <name type="common">Amphioxus</name>
    <dbReference type="NCBI Taxonomy" id="7741"/>
    <lineage>
        <taxon>Eukaryota</taxon>
        <taxon>Metazoa</taxon>
        <taxon>Chordata</taxon>
        <taxon>Cephalochordata</taxon>
        <taxon>Leptocardii</taxon>
        <taxon>Amphioxiformes</taxon>
        <taxon>Branchiostomatidae</taxon>
        <taxon>Branchiostoma</taxon>
    </lineage>
</organism>
<gene>
    <name evidence="6" type="primary">LOC109487933</name>
</gene>
<reference evidence="6" key="1">
    <citation type="submission" date="2025-08" db="UniProtKB">
        <authorList>
            <consortium name="RefSeq"/>
        </authorList>
    </citation>
    <scope>IDENTIFICATION</scope>
    <source>
        <tissue evidence="6">Gonad</tissue>
    </source>
</reference>
<feature type="region of interest" description="Disordered" evidence="3">
    <location>
        <begin position="214"/>
        <end position="236"/>
    </location>
</feature>
<dbReference type="InterPro" id="IPR036812">
    <property type="entry name" value="NAD(P)_OxRdtase_dom_sf"/>
</dbReference>
<evidence type="ECO:0000256" key="2">
    <source>
        <dbReference type="ARBA" id="ARBA00038157"/>
    </source>
</evidence>
<dbReference type="InterPro" id="IPR050523">
    <property type="entry name" value="AKR_Detox_Biosynth"/>
</dbReference>
<dbReference type="PRINTS" id="PR00069">
    <property type="entry name" value="ALDKETRDTASE"/>
</dbReference>
<dbReference type="Pfam" id="PF00248">
    <property type="entry name" value="Aldo_ket_red"/>
    <property type="match status" value="1"/>
</dbReference>
<proteinExistence type="inferred from homology"/>
<evidence type="ECO:0000256" key="3">
    <source>
        <dbReference type="SAM" id="MobiDB-lite"/>
    </source>
</evidence>
<sequence>MERRQLANTDLHVSPVCLGAWQFNEGKADETWPAQDEQVSKDIVNKAFELGVNFFDTAEAYGRHASERVLGRALEGRRRDAIVATKFGAIHKRYTAVEVESSLQASLQALQTDYVDLYQVHWAMFMSDASEVVGELKRQQAKGRIRHYGVCNFGAKQLAEFCEAGGECATNQVAYNLLWRAVEYEVVPACAERKVSVLSYSPLQQGLLSGRFHAPQDVPEGRRRTRHFSSQSTSLSKHCQGGEEAATFQAISSLRDACAKEGVPMSSAALSWLLGRQGVASVIVGCRTPQQLEDNCKLAKLSQEFDKKLTEATEDLKERFGPDPDMWAKVSRYN</sequence>
<evidence type="ECO:0000313" key="6">
    <source>
        <dbReference type="RefSeq" id="XP_019647594.1"/>
    </source>
</evidence>
<dbReference type="PANTHER" id="PTHR43364">
    <property type="entry name" value="NADH-SPECIFIC METHYLGLYOXAL REDUCTASE-RELATED"/>
    <property type="match status" value="1"/>
</dbReference>
<dbReference type="RefSeq" id="XP_019647594.1">
    <property type="nucleotide sequence ID" value="XM_019792035.1"/>
</dbReference>
<comment type="similarity">
    <text evidence="2">Belongs to the aldo/keto reductase family. Aldo/keto reductase 2 subfamily.</text>
</comment>
<keyword evidence="5" id="KW-1185">Reference proteome</keyword>
<dbReference type="SUPFAM" id="SSF51430">
    <property type="entry name" value="NAD(P)-linked oxidoreductase"/>
    <property type="match status" value="1"/>
</dbReference>
<dbReference type="OrthoDB" id="48988at2759"/>
<keyword evidence="1" id="KW-0560">Oxidoreductase</keyword>
<dbReference type="PANTHER" id="PTHR43364:SF4">
    <property type="entry name" value="NAD(P)-LINKED OXIDOREDUCTASE SUPERFAMILY PROTEIN"/>
    <property type="match status" value="1"/>
</dbReference>
<evidence type="ECO:0000256" key="1">
    <source>
        <dbReference type="ARBA" id="ARBA00023002"/>
    </source>
</evidence>
<accession>A0A6P5AN81</accession>
<dbReference type="InterPro" id="IPR020471">
    <property type="entry name" value="AKR"/>
</dbReference>
<dbReference type="Proteomes" id="UP000515135">
    <property type="component" value="Unplaced"/>
</dbReference>
<dbReference type="InterPro" id="IPR023210">
    <property type="entry name" value="NADP_OxRdtase_dom"/>
</dbReference>
<dbReference type="AlphaFoldDB" id="A0A6P5AN81"/>
<evidence type="ECO:0000259" key="4">
    <source>
        <dbReference type="Pfam" id="PF00248"/>
    </source>
</evidence>
<dbReference type="Gene3D" id="3.20.20.100">
    <property type="entry name" value="NADP-dependent oxidoreductase domain"/>
    <property type="match status" value="1"/>
</dbReference>
<dbReference type="GeneID" id="109487933"/>
<name>A0A6P5AN81_BRABE</name>
<dbReference type="KEGG" id="bbel:109487933"/>